<gene>
    <name evidence="11" type="primary">siaT_2</name>
    <name evidence="11" type="ORF">CLNEO_01210</name>
</gene>
<keyword evidence="12" id="KW-1185">Reference proteome</keyword>
<proteinExistence type="inferred from homology"/>
<dbReference type="InterPro" id="IPR055348">
    <property type="entry name" value="DctQ"/>
</dbReference>
<evidence type="ECO:0000256" key="5">
    <source>
        <dbReference type="ARBA" id="ARBA00022692"/>
    </source>
</evidence>
<name>A0A136WHL2_9FIRM</name>
<keyword evidence="3" id="KW-1003">Cell membrane</keyword>
<reference evidence="11 12" key="1">
    <citation type="submission" date="2016-01" db="EMBL/GenBank/DDBJ databases">
        <title>Genome sequence of Clostridium neopropionicum X4, DSM-3847.</title>
        <authorList>
            <person name="Poehlein A."/>
            <person name="Beck M.H."/>
            <person name="Bengelsdorf F.R."/>
            <person name="Daniel R."/>
            <person name="Duerre P."/>
        </authorList>
    </citation>
    <scope>NUCLEOTIDE SEQUENCE [LARGE SCALE GENOMIC DNA]</scope>
    <source>
        <strain evidence="11 12">DSM-3847</strain>
    </source>
</reference>
<organism evidence="11 12">
    <name type="scientific">Anaerotignum neopropionicum</name>
    <dbReference type="NCBI Taxonomy" id="36847"/>
    <lineage>
        <taxon>Bacteria</taxon>
        <taxon>Bacillati</taxon>
        <taxon>Bacillota</taxon>
        <taxon>Clostridia</taxon>
        <taxon>Lachnospirales</taxon>
        <taxon>Anaerotignaceae</taxon>
        <taxon>Anaerotignum</taxon>
    </lineage>
</organism>
<feature type="transmembrane region" description="Helical" evidence="9">
    <location>
        <begin position="44"/>
        <end position="62"/>
    </location>
</feature>
<feature type="domain" description="Tripartite ATP-independent periplasmic transporters DctQ component" evidence="10">
    <location>
        <begin position="20"/>
        <end position="151"/>
    </location>
</feature>
<feature type="transmembrane region" description="Helical" evidence="9">
    <location>
        <begin position="12"/>
        <end position="32"/>
    </location>
</feature>
<evidence type="ECO:0000256" key="8">
    <source>
        <dbReference type="ARBA" id="ARBA00038436"/>
    </source>
</evidence>
<dbReference type="InterPro" id="IPR007387">
    <property type="entry name" value="TRAP_DctQ"/>
</dbReference>
<keyword evidence="2" id="KW-0813">Transport</keyword>
<dbReference type="OrthoDB" id="9814265at2"/>
<dbReference type="AlphaFoldDB" id="A0A136WHL2"/>
<feature type="transmembrane region" description="Helical" evidence="9">
    <location>
        <begin position="122"/>
        <end position="140"/>
    </location>
</feature>
<evidence type="ECO:0000256" key="2">
    <source>
        <dbReference type="ARBA" id="ARBA00022448"/>
    </source>
</evidence>
<dbReference type="Proteomes" id="UP000070539">
    <property type="component" value="Unassembled WGS sequence"/>
</dbReference>
<dbReference type="PANTHER" id="PTHR35011">
    <property type="entry name" value="2,3-DIKETO-L-GULONATE TRAP TRANSPORTER SMALL PERMEASE PROTEIN YIAM"/>
    <property type="match status" value="1"/>
</dbReference>
<evidence type="ECO:0000256" key="6">
    <source>
        <dbReference type="ARBA" id="ARBA00022989"/>
    </source>
</evidence>
<evidence type="ECO:0000256" key="7">
    <source>
        <dbReference type="ARBA" id="ARBA00023136"/>
    </source>
</evidence>
<comment type="caution">
    <text evidence="11">The sequence shown here is derived from an EMBL/GenBank/DDBJ whole genome shotgun (WGS) entry which is preliminary data.</text>
</comment>
<sequence>MKFLNEHLEEFFIIPLMFLMSIIIFIQVIMRYVFQSSLVWSEELARYLFIWLVYFAVSHTARREKHIRIDAAINLYPKKLRPYVEILSELIVLAFAIFIATTAVTVYHKITWSGQLSPAMRIPMQFVYAAPLIGFILTAIRQAQCILRRIKALKNHEEVAEA</sequence>
<protein>
    <submittedName>
        <fullName evidence="11">Sialic acid TRAP transporter permease protein SiaT</fullName>
    </submittedName>
</protein>
<evidence type="ECO:0000256" key="9">
    <source>
        <dbReference type="SAM" id="Phobius"/>
    </source>
</evidence>
<keyword evidence="6 9" id="KW-1133">Transmembrane helix</keyword>
<keyword evidence="7 9" id="KW-0472">Membrane</keyword>
<dbReference type="RefSeq" id="WP_066083446.1">
    <property type="nucleotide sequence ID" value="NZ_LRVM01000001.1"/>
</dbReference>
<keyword evidence="5 9" id="KW-0812">Transmembrane</keyword>
<dbReference type="GO" id="GO:0022857">
    <property type="term" value="F:transmembrane transporter activity"/>
    <property type="evidence" value="ECO:0007669"/>
    <property type="project" value="TreeGrafter"/>
</dbReference>
<evidence type="ECO:0000313" key="12">
    <source>
        <dbReference type="Proteomes" id="UP000070539"/>
    </source>
</evidence>
<comment type="subcellular location">
    <subcellularLocation>
        <location evidence="1">Cell inner membrane</location>
        <topology evidence="1">Multi-pass membrane protein</topology>
    </subcellularLocation>
</comment>
<accession>A0A136WHL2</accession>
<dbReference type="GO" id="GO:0005886">
    <property type="term" value="C:plasma membrane"/>
    <property type="evidence" value="ECO:0007669"/>
    <property type="project" value="UniProtKB-SubCell"/>
</dbReference>
<evidence type="ECO:0000256" key="4">
    <source>
        <dbReference type="ARBA" id="ARBA00022519"/>
    </source>
</evidence>
<evidence type="ECO:0000256" key="3">
    <source>
        <dbReference type="ARBA" id="ARBA00022475"/>
    </source>
</evidence>
<dbReference type="GO" id="GO:0015740">
    <property type="term" value="P:C4-dicarboxylate transport"/>
    <property type="evidence" value="ECO:0007669"/>
    <property type="project" value="TreeGrafter"/>
</dbReference>
<evidence type="ECO:0000313" key="11">
    <source>
        <dbReference type="EMBL" id="KXL54025.1"/>
    </source>
</evidence>
<feature type="transmembrane region" description="Helical" evidence="9">
    <location>
        <begin position="83"/>
        <end position="110"/>
    </location>
</feature>
<evidence type="ECO:0000259" key="10">
    <source>
        <dbReference type="Pfam" id="PF04290"/>
    </source>
</evidence>
<dbReference type="PANTHER" id="PTHR35011:SF2">
    <property type="entry name" value="2,3-DIKETO-L-GULONATE TRAP TRANSPORTER SMALL PERMEASE PROTEIN YIAM"/>
    <property type="match status" value="1"/>
</dbReference>
<dbReference type="STRING" id="36847.CLNEO_01210"/>
<dbReference type="EMBL" id="LRVM01000001">
    <property type="protein sequence ID" value="KXL54025.1"/>
    <property type="molecule type" value="Genomic_DNA"/>
</dbReference>
<evidence type="ECO:0000256" key="1">
    <source>
        <dbReference type="ARBA" id="ARBA00004429"/>
    </source>
</evidence>
<keyword evidence="4" id="KW-0997">Cell inner membrane</keyword>
<comment type="similarity">
    <text evidence="8">Belongs to the TRAP transporter small permease family.</text>
</comment>
<dbReference type="Pfam" id="PF04290">
    <property type="entry name" value="DctQ"/>
    <property type="match status" value="1"/>
</dbReference>